<accession>A0ABN8SWI0</accession>
<organism evidence="2 3">
    <name type="scientific">Porites evermanni</name>
    <dbReference type="NCBI Taxonomy" id="104178"/>
    <lineage>
        <taxon>Eukaryota</taxon>
        <taxon>Metazoa</taxon>
        <taxon>Cnidaria</taxon>
        <taxon>Anthozoa</taxon>
        <taxon>Hexacorallia</taxon>
        <taxon>Scleractinia</taxon>
        <taxon>Fungiina</taxon>
        <taxon>Poritidae</taxon>
        <taxon>Porites</taxon>
    </lineage>
</organism>
<dbReference type="Gene3D" id="3.40.140.10">
    <property type="entry name" value="Cytidine Deaminase, domain 2"/>
    <property type="match status" value="1"/>
</dbReference>
<dbReference type="InterPro" id="IPR037518">
    <property type="entry name" value="MPN"/>
</dbReference>
<dbReference type="EMBL" id="CALNXI010004305">
    <property type="protein sequence ID" value="CAH3195520.1"/>
    <property type="molecule type" value="Genomic_DNA"/>
</dbReference>
<keyword evidence="3" id="KW-1185">Reference proteome</keyword>
<evidence type="ECO:0000259" key="1">
    <source>
        <dbReference type="PROSITE" id="PS50249"/>
    </source>
</evidence>
<sequence>MAVDTVKIEADAYMVCLTHALSTEREEVMGLLIGEIEEEKVAHIYSVIMLQRLDKRKDRVEISPEQLSDASTQAERLGMLTSKQQPMRVIGWYHSHPHITVWPSHVDLRTQAMYQVMDARFVGLIFSCFNTDPNLVSSLDIVCLNPFSLKD</sequence>
<dbReference type="PROSITE" id="PS50249">
    <property type="entry name" value="MPN"/>
    <property type="match status" value="1"/>
</dbReference>
<feature type="non-terminal residue" evidence="2">
    <location>
        <position position="151"/>
    </location>
</feature>
<dbReference type="SUPFAM" id="SSF102712">
    <property type="entry name" value="JAB1/MPN domain"/>
    <property type="match status" value="1"/>
</dbReference>
<evidence type="ECO:0000313" key="2">
    <source>
        <dbReference type="EMBL" id="CAH3195520.1"/>
    </source>
</evidence>
<dbReference type="InterPro" id="IPR000555">
    <property type="entry name" value="JAMM/MPN+_dom"/>
</dbReference>
<dbReference type="Pfam" id="PF01398">
    <property type="entry name" value="JAB"/>
    <property type="match status" value="1"/>
</dbReference>
<dbReference type="Proteomes" id="UP001159427">
    <property type="component" value="Unassembled WGS sequence"/>
</dbReference>
<dbReference type="InterPro" id="IPR050242">
    <property type="entry name" value="JAMM_MPN+_peptidase_M67A"/>
</dbReference>
<evidence type="ECO:0000313" key="3">
    <source>
        <dbReference type="Proteomes" id="UP001159427"/>
    </source>
</evidence>
<reference evidence="2 3" key="1">
    <citation type="submission" date="2022-05" db="EMBL/GenBank/DDBJ databases">
        <authorList>
            <consortium name="Genoscope - CEA"/>
            <person name="William W."/>
        </authorList>
    </citation>
    <scope>NUCLEOTIDE SEQUENCE [LARGE SCALE GENOMIC DNA]</scope>
</reference>
<feature type="domain" description="MPN" evidence="1">
    <location>
        <begin position="6"/>
        <end position="145"/>
    </location>
</feature>
<comment type="caution">
    <text evidence="2">The sequence shown here is derived from an EMBL/GenBank/DDBJ whole genome shotgun (WGS) entry which is preliminary data.</text>
</comment>
<name>A0ABN8SWI0_9CNID</name>
<gene>
    <name evidence="2" type="ORF">PEVE_00030476</name>
</gene>
<protein>
    <recommendedName>
        <fullName evidence="1">MPN domain-containing protein</fullName>
    </recommendedName>
</protein>
<proteinExistence type="predicted"/>
<dbReference type="PANTHER" id="PTHR10410">
    <property type="entry name" value="EUKARYOTIC TRANSLATION INITIATION FACTOR 3 -RELATED"/>
    <property type="match status" value="1"/>
</dbReference>
<dbReference type="SMART" id="SM00232">
    <property type="entry name" value="JAB_MPN"/>
    <property type="match status" value="1"/>
</dbReference>